<keyword evidence="4 7" id="KW-1133">Transmembrane helix</keyword>
<dbReference type="EMBL" id="JWIR02000012">
    <property type="protein sequence ID" value="KKB42369.1"/>
    <property type="molecule type" value="Genomic_DNA"/>
</dbReference>
<dbReference type="AlphaFoldDB" id="A0A0F5I9S5"/>
<feature type="transmembrane region" description="Helical" evidence="7">
    <location>
        <begin position="54"/>
        <end position="72"/>
    </location>
</feature>
<organism evidence="8 9">
    <name type="scientific">Bacillus thermotolerans</name>
    <name type="common">Quasibacillus thermotolerans</name>
    <dbReference type="NCBI Taxonomy" id="1221996"/>
    <lineage>
        <taxon>Bacteria</taxon>
        <taxon>Bacillati</taxon>
        <taxon>Bacillota</taxon>
        <taxon>Bacilli</taxon>
        <taxon>Bacillales</taxon>
        <taxon>Bacillaceae</taxon>
        <taxon>Bacillus</taxon>
    </lineage>
</organism>
<gene>
    <name evidence="8" type="ORF">QY95_00218</name>
</gene>
<keyword evidence="3 7" id="KW-0812">Transmembrane</keyword>
<protein>
    <submittedName>
        <fullName evidence="8">Flagellar biosynthesis protein FliZ</fullName>
    </submittedName>
</protein>
<evidence type="ECO:0000313" key="9">
    <source>
        <dbReference type="Proteomes" id="UP000031563"/>
    </source>
</evidence>
<dbReference type="InterPro" id="IPR022781">
    <property type="entry name" value="Flagellar_biosynth_FliO"/>
</dbReference>
<dbReference type="Pfam" id="PF04347">
    <property type="entry name" value="FliO"/>
    <property type="match status" value="1"/>
</dbReference>
<evidence type="ECO:0000256" key="3">
    <source>
        <dbReference type="ARBA" id="ARBA00022692"/>
    </source>
</evidence>
<keyword evidence="2" id="KW-1003">Cell membrane</keyword>
<dbReference type="STRING" id="1221996.QY95_00218"/>
<evidence type="ECO:0000256" key="5">
    <source>
        <dbReference type="ARBA" id="ARBA00023136"/>
    </source>
</evidence>
<keyword evidence="8" id="KW-0969">Cilium</keyword>
<keyword evidence="9" id="KW-1185">Reference proteome</keyword>
<feature type="region of interest" description="Disordered" evidence="6">
    <location>
        <begin position="1"/>
        <end position="43"/>
    </location>
</feature>
<keyword evidence="8" id="KW-0966">Cell projection</keyword>
<dbReference type="Proteomes" id="UP000031563">
    <property type="component" value="Unassembled WGS sequence"/>
</dbReference>
<dbReference type="GO" id="GO:0016020">
    <property type="term" value="C:membrane"/>
    <property type="evidence" value="ECO:0007669"/>
    <property type="project" value="InterPro"/>
</dbReference>
<comment type="caution">
    <text evidence="8">The sequence shown here is derived from an EMBL/GenBank/DDBJ whole genome shotgun (WGS) entry which is preliminary data.</text>
</comment>
<name>A0A0F5I9S5_BACTR</name>
<reference evidence="8" key="1">
    <citation type="submission" date="2015-02" db="EMBL/GenBank/DDBJ databases">
        <title>Genome Assembly of Bacillaceae bacterium MTCC 8252.</title>
        <authorList>
            <person name="Verma A."/>
            <person name="Khatri I."/>
            <person name="Mual P."/>
            <person name="Subramanian S."/>
            <person name="Krishnamurthi S."/>
        </authorList>
    </citation>
    <scope>NUCLEOTIDE SEQUENCE [LARGE SCALE GENOMIC DNA]</scope>
    <source>
        <strain evidence="8">MTCC 8252</strain>
    </source>
</reference>
<accession>A0A0F5I9S5</accession>
<feature type="compositionally biased region" description="Basic and acidic residues" evidence="6">
    <location>
        <begin position="12"/>
        <end position="31"/>
    </location>
</feature>
<evidence type="ECO:0000313" key="8">
    <source>
        <dbReference type="EMBL" id="KKB42369.1"/>
    </source>
</evidence>
<evidence type="ECO:0000256" key="4">
    <source>
        <dbReference type="ARBA" id="ARBA00022989"/>
    </source>
</evidence>
<evidence type="ECO:0000256" key="1">
    <source>
        <dbReference type="ARBA" id="ARBA00004236"/>
    </source>
</evidence>
<evidence type="ECO:0000256" key="7">
    <source>
        <dbReference type="SAM" id="Phobius"/>
    </source>
</evidence>
<evidence type="ECO:0000256" key="2">
    <source>
        <dbReference type="ARBA" id="ARBA00022475"/>
    </source>
</evidence>
<dbReference type="GO" id="GO:0044781">
    <property type="term" value="P:bacterial-type flagellum organization"/>
    <property type="evidence" value="ECO:0007669"/>
    <property type="project" value="InterPro"/>
</dbReference>
<sequence length="205" mass="23452">MTAVQAEPFDSNVKDCLEAPEKCGQEAETKQDGQTGQDQQTERTETVGVTIWDMLKMMGALLLVVALIYFLLRFVNKNTRSYQQTKVIQHLGGSSLGGNRSIQVVKTGDRLFILGVGENIQLIKELDDPKEVEHIVSQYNDQVDQLLQPKDALTNILNKWKKKDEHAKSQSNSFETLFEEKLSELKRDRKEQIEKITNKEKKRDE</sequence>
<keyword evidence="5 7" id="KW-0472">Membrane</keyword>
<keyword evidence="8" id="KW-0282">Flagellum</keyword>
<evidence type="ECO:0000256" key="6">
    <source>
        <dbReference type="SAM" id="MobiDB-lite"/>
    </source>
</evidence>
<comment type="subcellular location">
    <subcellularLocation>
        <location evidence="1">Cell membrane</location>
    </subcellularLocation>
</comment>
<proteinExistence type="predicted"/>